<dbReference type="NCBIfam" id="TIGR04214">
    <property type="entry name" value="CSLREA_Nterm"/>
    <property type="match status" value="1"/>
</dbReference>
<reference evidence="3 4" key="1">
    <citation type="submission" date="2016-10" db="EMBL/GenBank/DDBJ databases">
        <title>Genome of airborne Acinetobacter sp. 5-2Ac02 in the hospital environment: Species near to Acinetobacter towneri.</title>
        <authorList>
            <person name="Barbosa B."/>
            <person name="Fernandez-Garcia L."/>
            <person name="Gato E."/>
            <person name="Leao R."/>
            <person name="Albano R."/>
            <person name="Fernandez B."/>
            <person name="Fernandez-Cuenca F."/>
            <person name="Marques E."/>
            <person name="Tomas M."/>
        </authorList>
    </citation>
    <scope>NUCLEOTIDE SEQUENCE [LARGE SCALE GENOMIC DNA]</scope>
    <source>
        <strain evidence="3 4">5-2Ac02</strain>
    </source>
</reference>
<feature type="transmembrane region" description="Helical" evidence="1">
    <location>
        <begin position="793"/>
        <end position="813"/>
    </location>
</feature>
<proteinExistence type="predicted"/>
<dbReference type="InterPro" id="IPR011050">
    <property type="entry name" value="Pectin_lyase_fold/virulence"/>
</dbReference>
<evidence type="ECO:0000313" key="4">
    <source>
        <dbReference type="Proteomes" id="UP000186931"/>
    </source>
</evidence>
<keyword evidence="1" id="KW-0472">Membrane</keyword>
<dbReference type="SUPFAM" id="SSF51126">
    <property type="entry name" value="Pectin lyase-like"/>
    <property type="match status" value="1"/>
</dbReference>
<dbReference type="InterPro" id="IPR026457">
    <property type="entry name" value="CSLREA_Nterm"/>
</dbReference>
<dbReference type="EMBL" id="MKQS01000009">
    <property type="protein sequence ID" value="OFE43702.1"/>
    <property type="molecule type" value="Genomic_DNA"/>
</dbReference>
<dbReference type="NCBIfam" id="TIGR03501">
    <property type="entry name" value="GlyGly_CTERM"/>
    <property type="match status" value="1"/>
</dbReference>
<feature type="signal peptide" evidence="2">
    <location>
        <begin position="1"/>
        <end position="21"/>
    </location>
</feature>
<dbReference type="InterPro" id="IPR020008">
    <property type="entry name" value="GlyGly_CTERM"/>
</dbReference>
<dbReference type="Proteomes" id="UP000186931">
    <property type="component" value="Unassembled WGS sequence"/>
</dbReference>
<dbReference type="STRING" id="202956.BJN41_04930"/>
<sequence>MKNNKKTLSGIMVLSAMSLMAADNPIIQVTTFEDQNGEDLSKCSLREALVAAKQNMAFGGCSAGNTNRGVTDMIQLQAGEYILNSELRPQSMVRIYGATAVDYNQVDPITHRYPSIAPLKTSINAQGNSRIINTSDTQASIALYDVILKNGNANGGGNANPADAGKGGALFVAGPLAANNVEIQNSHAEQGGAIYVVAHQAERQVNLENAYIHENQAKVGSVLAMDCSANLVNTRTMVKIDRSSIVKNGAANSLSTFDLCGQPDLELTASTIAQNQADASKGHIFNLSNAANHPLSTLSQVYLQSNTIVENKAWSTLFYDNYPRINLAFNMLAFNQGKSCRYALPASLEQAHNINTIRNALVTMGSATEQGECDLPETANNSYDGTKNLDLTGLSFDQVLQPLQAPSAYNLFLPLYYPKAGPDPAKDLIDVNSMGCSDYEQRGLARVSNATLTLNPDAKNTCEIGSVEVMRLNAADIQSLSNVSYESLFANYQQQIDRIQSAIDQSKDAASSVVSQSHADLKTMQDLLANTKAKQQYRAIYVDPFAMALKQDEPTADGKFVQLRQLNSDNFSISTEVLGIGAISGSGTTFSTDKLTQDPLFKCEWDAQLQRIVMYRLNDKVTEATDSAYCKYTITSKLDSNLHSSGLLEGKFSNIAPIAKDDRVRLEYGTDLKVSFNPLLNDSDAGDGSISTLKENTNKPAFYKDSTGQELAIRFMQVPSGVVLTADRQAPCPGDYAREICYGGNIQVQVRNSFSPFDYELKYTIFDQELELSPEATITLENTAKNTNYETSGGGGGSLGFWGVFGLIGLAFYRQRPRKS</sequence>
<gene>
    <name evidence="3" type="ORF">BJN41_04930</name>
</gene>
<keyword evidence="2" id="KW-0732">Signal</keyword>
<dbReference type="eggNOG" id="ENOG5033GN3">
    <property type="taxonomic scope" value="Bacteria"/>
</dbReference>
<protein>
    <submittedName>
        <fullName evidence="3">CSLREA domain-containing protein</fullName>
    </submittedName>
</protein>
<evidence type="ECO:0000313" key="3">
    <source>
        <dbReference type="EMBL" id="OFE43702.1"/>
    </source>
</evidence>
<comment type="caution">
    <text evidence="3">The sequence shown here is derived from an EMBL/GenBank/DDBJ whole genome shotgun (WGS) entry which is preliminary data.</text>
</comment>
<name>A0A1E8E202_9GAMM</name>
<keyword evidence="1" id="KW-0812">Transmembrane</keyword>
<evidence type="ECO:0000256" key="1">
    <source>
        <dbReference type="SAM" id="Phobius"/>
    </source>
</evidence>
<feature type="chain" id="PRO_5009213331" evidence="2">
    <location>
        <begin position="22"/>
        <end position="820"/>
    </location>
</feature>
<accession>A0A1E8E202</accession>
<organism evidence="3 4">
    <name type="scientific">Acinetobacter towneri</name>
    <dbReference type="NCBI Taxonomy" id="202956"/>
    <lineage>
        <taxon>Bacteria</taxon>
        <taxon>Pseudomonadati</taxon>
        <taxon>Pseudomonadota</taxon>
        <taxon>Gammaproteobacteria</taxon>
        <taxon>Moraxellales</taxon>
        <taxon>Moraxellaceae</taxon>
        <taxon>Acinetobacter</taxon>
    </lineage>
</organism>
<dbReference type="AlphaFoldDB" id="A0A1E8E202"/>
<keyword evidence="1" id="KW-1133">Transmembrane helix</keyword>
<evidence type="ECO:0000256" key="2">
    <source>
        <dbReference type="SAM" id="SignalP"/>
    </source>
</evidence>